<dbReference type="InterPro" id="IPR032040">
    <property type="entry name" value="ELYS-bb"/>
</dbReference>
<dbReference type="Pfam" id="PF13934">
    <property type="entry name" value="ELYS"/>
    <property type="match status" value="1"/>
</dbReference>
<keyword evidence="8" id="KW-1185">Reference proteome</keyword>
<feature type="compositionally biased region" description="Basic and acidic residues" evidence="4">
    <location>
        <begin position="1826"/>
        <end position="1843"/>
    </location>
</feature>
<evidence type="ECO:0000313" key="8">
    <source>
        <dbReference type="Proteomes" id="UP001295444"/>
    </source>
</evidence>
<feature type="region of interest" description="Disordered" evidence="4">
    <location>
        <begin position="2276"/>
        <end position="2303"/>
    </location>
</feature>
<dbReference type="InterPro" id="IPR052620">
    <property type="entry name" value="ELYS/MEL-28_NucAsmblyFactor"/>
</dbReference>
<dbReference type="GO" id="GO:0005634">
    <property type="term" value="C:nucleus"/>
    <property type="evidence" value="ECO:0007669"/>
    <property type="project" value="UniProtKB-SubCell"/>
</dbReference>
<gene>
    <name evidence="7" type="ORF">PECUL_23A014586</name>
</gene>
<organism evidence="7 8">
    <name type="scientific">Pelobates cultripes</name>
    <name type="common">Western spadefoot toad</name>
    <dbReference type="NCBI Taxonomy" id="61616"/>
    <lineage>
        <taxon>Eukaryota</taxon>
        <taxon>Metazoa</taxon>
        <taxon>Chordata</taxon>
        <taxon>Craniata</taxon>
        <taxon>Vertebrata</taxon>
        <taxon>Euteleostomi</taxon>
        <taxon>Amphibia</taxon>
        <taxon>Batrachia</taxon>
        <taxon>Anura</taxon>
        <taxon>Pelobatoidea</taxon>
        <taxon>Pelobatidae</taxon>
        <taxon>Pelobates</taxon>
    </lineage>
</organism>
<protein>
    <submittedName>
        <fullName evidence="7">ELYS</fullName>
    </submittedName>
</protein>
<dbReference type="Pfam" id="PF16687">
    <property type="entry name" value="ELYS-bb"/>
    <property type="match status" value="1"/>
</dbReference>
<reference evidence="7" key="1">
    <citation type="submission" date="2022-03" db="EMBL/GenBank/DDBJ databases">
        <authorList>
            <person name="Alioto T."/>
            <person name="Alioto T."/>
            <person name="Gomez Garrido J."/>
        </authorList>
    </citation>
    <scope>NUCLEOTIDE SEQUENCE</scope>
</reference>
<dbReference type="SUPFAM" id="SSF50978">
    <property type="entry name" value="WD40 repeat-like"/>
    <property type="match status" value="1"/>
</dbReference>
<evidence type="ECO:0000256" key="2">
    <source>
        <dbReference type="ARBA" id="ARBA00022737"/>
    </source>
</evidence>
<feature type="domain" description="ELYS-like" evidence="5">
    <location>
        <begin position="718"/>
        <end position="939"/>
    </location>
</feature>
<evidence type="ECO:0000313" key="7">
    <source>
        <dbReference type="EMBL" id="CAH2249821.1"/>
    </source>
</evidence>
<comment type="subcellular location">
    <subcellularLocation>
        <location evidence="1">Nucleus</location>
    </subcellularLocation>
</comment>
<name>A0AAD1VQN8_PELCU</name>
<dbReference type="Proteomes" id="UP001295444">
    <property type="component" value="Chromosome 02"/>
</dbReference>
<feature type="compositionally biased region" description="Polar residues" evidence="4">
    <location>
        <begin position="2035"/>
        <end position="2053"/>
    </location>
</feature>
<evidence type="ECO:0000256" key="1">
    <source>
        <dbReference type="ARBA" id="ARBA00004123"/>
    </source>
</evidence>
<keyword evidence="3" id="KW-0539">Nucleus</keyword>
<feature type="region of interest" description="Disordered" evidence="4">
    <location>
        <begin position="1729"/>
        <end position="2184"/>
    </location>
</feature>
<feature type="region of interest" description="Disordered" evidence="4">
    <location>
        <begin position="1387"/>
        <end position="1409"/>
    </location>
</feature>
<proteinExistence type="predicted"/>
<dbReference type="PANTHER" id="PTHR21583">
    <property type="entry name" value="ELYS PROTEIN"/>
    <property type="match status" value="1"/>
</dbReference>
<feature type="compositionally biased region" description="Basic and acidic residues" evidence="4">
    <location>
        <begin position="2095"/>
        <end position="2113"/>
    </location>
</feature>
<accession>A0AAD1VQN8</accession>
<dbReference type="InterPro" id="IPR036322">
    <property type="entry name" value="WD40_repeat_dom_sf"/>
</dbReference>
<dbReference type="InterPro" id="IPR025151">
    <property type="entry name" value="ELYS_dom"/>
</dbReference>
<evidence type="ECO:0000259" key="5">
    <source>
        <dbReference type="Pfam" id="PF13934"/>
    </source>
</evidence>
<feature type="domain" description="ELYS beta-propeller" evidence="6">
    <location>
        <begin position="1"/>
        <end position="484"/>
    </location>
</feature>
<dbReference type="PANTHER" id="PTHR21583:SF8">
    <property type="entry name" value="PROTEIN ELYS"/>
    <property type="match status" value="1"/>
</dbReference>
<evidence type="ECO:0000259" key="6">
    <source>
        <dbReference type="Pfam" id="PF16687"/>
    </source>
</evidence>
<feature type="compositionally biased region" description="Polar residues" evidence="4">
    <location>
        <begin position="2137"/>
        <end position="2155"/>
    </location>
</feature>
<dbReference type="EMBL" id="OW240913">
    <property type="protein sequence ID" value="CAH2249821.1"/>
    <property type="molecule type" value="Genomic_DNA"/>
</dbReference>
<feature type="compositionally biased region" description="Basic and acidic residues" evidence="4">
    <location>
        <begin position="1893"/>
        <end position="1909"/>
    </location>
</feature>
<keyword evidence="2" id="KW-0677">Repeat</keyword>
<evidence type="ECO:0000256" key="3">
    <source>
        <dbReference type="ARBA" id="ARBA00023242"/>
    </source>
</evidence>
<evidence type="ECO:0000256" key="4">
    <source>
        <dbReference type="SAM" id="MobiDB-lite"/>
    </source>
</evidence>
<sequence length="2377" mass="266102">MQNQTAQLCSSLLQFPEVTIKGLQEDEINLDSVLRGKFVSGKTGLAWLACGPQLEVANFLTAERLSAYRFSGVTAQPPTVVAVREFSWQKKTGLLVGLEDSEGGVLCLYDVGISKVVKAVVLPGSVTALEPVINHGGANASTQHLHQSLRWFFGVAAVVTNDGHVLLIDLCLDDVSSNQDELEASDLEVISGIPTEIPMFREAAAREHRHLCLQLQAPTGTPATTITYISRTNQLAVGFSDGYLTLWNMKTLRREYRVQVEGGRIPINSITFQEPENDPRHCCYLWVAQTNQSGGDVSLHLLQMAFGDRKCSASGQILYENLEYCEERYSLDLSGNSTSLRGQTARIKLLSCQTVEKFRAPREDGIHEVTSPETSISIFGWQVHCYGQNRSNIYLGVFDINRWYQAQMPDSLRQGQFLRSCSYFAFWSLEELMNLTDESIIDILVQDRSLNRGAPPSYPPPEQFFYPSTYNFDAACLLKRGIVHLKCAGFHKETLHFLKNSGYSLNEAIPEGFNRCLVAGLLSPRHTDVHPANLSQDEKLQAVLSAAVDTSSHALLASCIKHWTSEEQPRCAANLRFVLEWTWNKMTLTKEEFDRLCVPLFDGSCNFIDPQTLQSLQHCHLRFSNLTTVLSCFLTEAQEVTIQGLMDLTNKQSVGRLLTLYASVVLWFCRIGLLPDNADESMQLTRPYYNYDRTQKFYSERRKKMENLSSGKWKVNSLMIDGMTCQFGNRIEQLWSRDGNGTGKYPPSSLQALLDLYLIETAEEMSKHAITIYFLLDVMYSLPDKPDSSIDSFPTAFSIPFGLIKLIQGFWLLDRNDCQNAVDCILHPGAHHLVTWQHLQIIESLMCLGDYRQALRYIKVMNPPITCVREVILHMTVLLANRQIMEAWNLQRNYSTRLNIEELLKHAYEVCSDMGLLPELMKLTLTQLEQEHLQRFLETSGSVQNKELLLVHYLLRANYVPALQLNQSMKAISMNDCDRRVRDRAVARNTMFEQYAKVLPRVHRTLANERANPYMSSLVWKEVSRPKPLSTVAKPAANGSLTTKASFIRNVLCKIQEVSDAYDHRSFPNEAQASSTASQCFPCSDAFLGTPLTKIRRISRLLDSVVQPSPVPNPNAIDRTPCPSVRLISSSPIQLHVPDVVELRSVKRAEEFNLLDTPLVVKRAKALASTTSSGYIGFTPQSILRSSVRTTPLVSPSVSPGRSLTPPLRPKETKISFMEEIGNKYEKTVFSSDRDLLEASPVLRSAPDMLWSESKVQMPSFSGSFTCQEQDDEIEDLSVEPHDESPAKMSLSKEAVNVSLRSDETTLEYHDAPTPEDMEDDVLTVTTKPHDKEMMEEENEELKTGLSVEILEQEKDDEVEGVPPKNDHKVYEQLIPVQDIERDLEPLDRPKVNHPSAEVGNAASVPSTSDSASVIIIHDSEIASKQELEQHTIDDVEAAVTLESSCAEIREEKEIEIQLPDSDIHFDVYESSHVGNAYNIENIEHHYNSEIVDAINCVDNEMNDAEGEHFAEQNNFTLVLEGGEEDATEMQVNREDHFESLATEVPSNIISLVTKDGKPVHEADTFPIMSREHETSVPEPVKIDKNLLDCTAEINSENVFEPLSKVPNLMTPIQGLNCDISACNIKTVIEIPTNTLGTESVGVDVQDSPPSDLIPIVVKPQTPRRSIRNISKLYESAEFEEKSLPTTPRRGRKAKGIIDNLNDLSNLQEEEVPVSIKRITRKIQNIASESSSNAEIEGPSMEFAKEPSTPTRTHRATSPAADQIHVENEPAIEEPELKPPSTPTRVSRGKLLTPEDQMETESNLIVEKTALIQPSTPTRSRKGKLSRAEQIDTESKLILEEIAPRQPSTPTRAHRGKVLSAELQIDKENETIEETASKQQTTPTRTRRGKLLSAEEQRDTESNETKETASKQPSTPTRARRGKVQSADEQRDTESNETIEDTASKQQYTPTRARRGKVLSAEEPIDTVSNETIEETASKQPSTTTRARRGKLLVVEEQIDTETNATIEETAQKPPSTPTRARRGKLPAAEEQVEIDSNTPVEKTAQKQPSTPTRARRGKLLLVEEQIDTETNATIEETAQKPPSTPTRARRGKLLKTEEQIEAESKATAEESAPKQSITSTRTRRANLPEPEEQIDTESNAEINDTSPKQPTTPTRARRGKLKEPEDHISMNDQESPPPHSRITRSQNIEYGDIISSQKDGNEHDLHVSASVKGRQGRRLVNELVKHFELGSSQPDSISPPVSPNRVSLRWTRNRSENKILEEVFLKAIEETTHIPRKRSKTKSEEVTELPAGTGNEEVQVSSVTNGSIKENKKMALSSVSEEVVEDRLQLPESQDQSSALNFAFSTPVTKRKKIKGIYALIIKLSFLMEGKITAVV</sequence>